<reference evidence="4" key="1">
    <citation type="submission" date="2024-06" db="EMBL/GenBank/DDBJ databases">
        <authorList>
            <person name="Ryan C."/>
        </authorList>
    </citation>
    <scope>NUCLEOTIDE SEQUENCE [LARGE SCALE GENOMIC DNA]</scope>
</reference>
<evidence type="ECO:0000313" key="3">
    <source>
        <dbReference type="EMBL" id="CAL4982685.1"/>
    </source>
</evidence>
<feature type="compositionally biased region" description="Basic and acidic residues" evidence="2">
    <location>
        <begin position="67"/>
        <end position="77"/>
    </location>
</feature>
<evidence type="ECO:0000313" key="4">
    <source>
        <dbReference type="Proteomes" id="UP001497457"/>
    </source>
</evidence>
<name>A0ABC9ALZ9_9POAL</name>
<evidence type="ECO:0000256" key="1">
    <source>
        <dbReference type="SAM" id="Coils"/>
    </source>
</evidence>
<feature type="compositionally biased region" description="Polar residues" evidence="2">
    <location>
        <begin position="39"/>
        <end position="48"/>
    </location>
</feature>
<dbReference type="AlphaFoldDB" id="A0ABC9ALZ9"/>
<proteinExistence type="predicted"/>
<evidence type="ECO:0000256" key="2">
    <source>
        <dbReference type="SAM" id="MobiDB-lite"/>
    </source>
</evidence>
<keyword evidence="4" id="KW-1185">Reference proteome</keyword>
<reference evidence="3 4" key="2">
    <citation type="submission" date="2024-10" db="EMBL/GenBank/DDBJ databases">
        <authorList>
            <person name="Ryan C."/>
        </authorList>
    </citation>
    <scope>NUCLEOTIDE SEQUENCE [LARGE SCALE GENOMIC DNA]</scope>
</reference>
<gene>
    <name evidence="3" type="ORF">URODEC1_LOCUS56733</name>
</gene>
<sequence>MALAAAILRSTARSLRLRLPLDQQWCLLARRSVEGLSPTTRLLSSSVPTERHPSEPSSSDTKGQKSRNNEKKDDIYERLSTKADKILDGLDEQKRLLKQVEDQMKENKKHGEPIDLTPWVVSSFALFVLYNYMKG</sequence>
<dbReference type="EMBL" id="OZ075132">
    <property type="protein sequence ID" value="CAL4982685.1"/>
    <property type="molecule type" value="Genomic_DNA"/>
</dbReference>
<feature type="coiled-coil region" evidence="1">
    <location>
        <begin position="83"/>
        <end position="110"/>
    </location>
</feature>
<accession>A0ABC9ALZ9</accession>
<dbReference type="Proteomes" id="UP001497457">
    <property type="component" value="Chromosome 22rd"/>
</dbReference>
<keyword evidence="1" id="KW-0175">Coiled coil</keyword>
<organism evidence="3 4">
    <name type="scientific">Urochloa decumbens</name>
    <dbReference type="NCBI Taxonomy" id="240449"/>
    <lineage>
        <taxon>Eukaryota</taxon>
        <taxon>Viridiplantae</taxon>
        <taxon>Streptophyta</taxon>
        <taxon>Embryophyta</taxon>
        <taxon>Tracheophyta</taxon>
        <taxon>Spermatophyta</taxon>
        <taxon>Magnoliopsida</taxon>
        <taxon>Liliopsida</taxon>
        <taxon>Poales</taxon>
        <taxon>Poaceae</taxon>
        <taxon>PACMAD clade</taxon>
        <taxon>Panicoideae</taxon>
        <taxon>Panicodae</taxon>
        <taxon>Paniceae</taxon>
        <taxon>Melinidinae</taxon>
        <taxon>Urochloa</taxon>
    </lineage>
</organism>
<protein>
    <submittedName>
        <fullName evidence="3">Uncharacterized protein</fullName>
    </submittedName>
</protein>
<feature type="region of interest" description="Disordered" evidence="2">
    <location>
        <begin position="39"/>
        <end position="77"/>
    </location>
</feature>